<comment type="caution">
    <text evidence="2">The sequence shown here is derived from an EMBL/GenBank/DDBJ whole genome shotgun (WGS) entry which is preliminary data.</text>
</comment>
<evidence type="ECO:0000313" key="2">
    <source>
        <dbReference type="EMBL" id="MBY8877249.1"/>
    </source>
</evidence>
<accession>A0ABS7Q3H4</accession>
<gene>
    <name evidence="2" type="ORF">K7862_06275</name>
</gene>
<dbReference type="Proteomes" id="UP000778578">
    <property type="component" value="Unassembled WGS sequence"/>
</dbReference>
<proteinExistence type="predicted"/>
<keyword evidence="1" id="KW-0472">Membrane</keyword>
<feature type="transmembrane region" description="Helical" evidence="1">
    <location>
        <begin position="171"/>
        <end position="192"/>
    </location>
</feature>
<keyword evidence="1" id="KW-0812">Transmembrane</keyword>
<feature type="transmembrane region" description="Helical" evidence="1">
    <location>
        <begin position="67"/>
        <end position="85"/>
    </location>
</feature>
<evidence type="ECO:0000256" key="1">
    <source>
        <dbReference type="SAM" id="Phobius"/>
    </source>
</evidence>
<organism evidence="2 3">
    <name type="scientific">Actinacidiphila acidipaludis</name>
    <dbReference type="NCBI Taxonomy" id="2873382"/>
    <lineage>
        <taxon>Bacteria</taxon>
        <taxon>Bacillati</taxon>
        <taxon>Actinomycetota</taxon>
        <taxon>Actinomycetes</taxon>
        <taxon>Kitasatosporales</taxon>
        <taxon>Streptomycetaceae</taxon>
        <taxon>Actinacidiphila</taxon>
    </lineage>
</organism>
<keyword evidence="1" id="KW-1133">Transmembrane helix</keyword>
<evidence type="ECO:0000313" key="3">
    <source>
        <dbReference type="Proteomes" id="UP000778578"/>
    </source>
</evidence>
<feature type="transmembrane region" description="Helical" evidence="1">
    <location>
        <begin position="41"/>
        <end position="60"/>
    </location>
</feature>
<protein>
    <submittedName>
        <fullName evidence="2">Uncharacterized protein</fullName>
    </submittedName>
</protein>
<name>A0ABS7Q3H4_9ACTN</name>
<reference evidence="2 3" key="1">
    <citation type="submission" date="2021-08" db="EMBL/GenBank/DDBJ databases">
        <title>WGS of actinomycetes from Thailand.</title>
        <authorList>
            <person name="Thawai C."/>
        </authorList>
    </citation>
    <scope>NUCLEOTIDE SEQUENCE [LARGE SCALE GENOMIC DNA]</scope>
    <source>
        <strain evidence="2 3">PLK6-54</strain>
    </source>
</reference>
<feature type="transmembrane region" description="Helical" evidence="1">
    <location>
        <begin position="105"/>
        <end position="125"/>
    </location>
</feature>
<sequence>MHRRTRARVAPAALSLAAGVLLGLAGPVTGTWGNPVCSAVSITFSSGWPWACYAFLVGCFRRSKVESIVLSALGLTVGVAAYYLAKKASPSVPGGGWEHGAAGTGQALVWVAAAFVLGAPVGFLGNVARTPGIGGLPFRLLVPLIACFEATERLGTEARAQGTAFSVTWNVTRVAAVVCAAVLVGHTVWSWWTRRSRGEEGVDAGMPGK</sequence>
<keyword evidence="3" id="KW-1185">Reference proteome</keyword>
<dbReference type="EMBL" id="JAINZZ010000005">
    <property type="protein sequence ID" value="MBY8877249.1"/>
    <property type="molecule type" value="Genomic_DNA"/>
</dbReference>